<dbReference type="HOGENOM" id="CLU_000604_45_1_1"/>
<dbReference type="GO" id="GO:0005524">
    <property type="term" value="F:ATP binding"/>
    <property type="evidence" value="ECO:0007669"/>
    <property type="project" value="UniProtKB-KW"/>
</dbReference>
<dbReference type="Pfam" id="PF00005">
    <property type="entry name" value="ABC_tran"/>
    <property type="match status" value="2"/>
</dbReference>
<gene>
    <name evidence="4" type="ORF">MGYG_00118</name>
</gene>
<dbReference type="InterPro" id="IPR003593">
    <property type="entry name" value="AAA+_ATPase"/>
</dbReference>
<dbReference type="GeneID" id="10031338"/>
<keyword evidence="5" id="KW-1185">Reference proteome</keyword>
<dbReference type="InterPro" id="IPR050334">
    <property type="entry name" value="Molybdenum_import_ModC"/>
</dbReference>
<accession>E5R2U1</accession>
<protein>
    <recommendedName>
        <fullName evidence="3">ABC transporter domain-containing protein</fullName>
    </recommendedName>
</protein>
<dbReference type="Gene3D" id="3.40.50.300">
    <property type="entry name" value="P-loop containing nucleotide triphosphate hydrolases"/>
    <property type="match status" value="2"/>
</dbReference>
<organism evidence="5">
    <name type="scientific">Arthroderma gypseum (strain ATCC MYA-4604 / CBS 118893)</name>
    <name type="common">Microsporum gypseum</name>
    <dbReference type="NCBI Taxonomy" id="535722"/>
    <lineage>
        <taxon>Eukaryota</taxon>
        <taxon>Fungi</taxon>
        <taxon>Dikarya</taxon>
        <taxon>Ascomycota</taxon>
        <taxon>Pezizomycotina</taxon>
        <taxon>Eurotiomycetes</taxon>
        <taxon>Eurotiomycetidae</taxon>
        <taxon>Onygenales</taxon>
        <taxon>Arthrodermataceae</taxon>
        <taxon>Nannizzia</taxon>
    </lineage>
</organism>
<dbReference type="GO" id="GO:0016887">
    <property type="term" value="F:ATP hydrolysis activity"/>
    <property type="evidence" value="ECO:0007669"/>
    <property type="project" value="InterPro"/>
</dbReference>
<dbReference type="VEuPathDB" id="FungiDB:MGYG_00118"/>
<dbReference type="SMART" id="SM00382">
    <property type="entry name" value="AAA"/>
    <property type="match status" value="1"/>
</dbReference>
<dbReference type="FunCoup" id="E5R2U1">
    <property type="interactions" value="52"/>
</dbReference>
<feature type="domain" description="ABC transporter" evidence="3">
    <location>
        <begin position="32"/>
        <end position="320"/>
    </location>
</feature>
<reference evidence="5" key="1">
    <citation type="journal article" date="2012" name="MBio">
        <title>Comparative genome analysis of Trichophyton rubrum and related dermatophytes reveals candidate genes involved in infection.</title>
        <authorList>
            <person name="Martinez D.A."/>
            <person name="Oliver B.G."/>
            <person name="Graeser Y."/>
            <person name="Goldberg J.M."/>
            <person name="Li W."/>
            <person name="Martinez-Rossi N.M."/>
            <person name="Monod M."/>
            <person name="Shelest E."/>
            <person name="Barton R.C."/>
            <person name="Birch E."/>
            <person name="Brakhage A.A."/>
            <person name="Chen Z."/>
            <person name="Gurr S.J."/>
            <person name="Heiman D."/>
            <person name="Heitman J."/>
            <person name="Kosti I."/>
            <person name="Rossi A."/>
            <person name="Saif S."/>
            <person name="Samalova M."/>
            <person name="Saunders C.W."/>
            <person name="Shea T."/>
            <person name="Summerbell R.C."/>
            <person name="Xu J."/>
            <person name="Young S."/>
            <person name="Zeng Q."/>
            <person name="Birren B.W."/>
            <person name="Cuomo C.A."/>
            <person name="White T.C."/>
        </authorList>
    </citation>
    <scope>NUCLEOTIDE SEQUENCE [LARGE SCALE GENOMIC DNA]</scope>
    <source>
        <strain evidence="5">ATCC MYA-4604 / CBS 118893</strain>
    </source>
</reference>
<keyword evidence="2" id="KW-0067">ATP-binding</keyword>
<sequence>MVKPLLRPQWLIPAYPAGPVRKLSTKTSPPIIKIKEATFFRHYPTPEGLRKENPPLYPNLSFELLSADKEPNRPGGAGNSQNQSFWAVIGSSDRSAFLEILCGRYICIPPTARSYPLLATEEIALKDPRLRFPGNAIRYIGFNGDAKKDAGGVRGSYLSARYESRKEETDFTVLQFLRGQTSLNPPEDKEMTSYMHDKLLHQIIADLGLQKLLDMPLSNLSNGQTRRARIAKALLDRPEVLLLDDPFMGLDPPTVKALSPLLYNISLRGSPRLILSLRPQDALPDWITHLVILNQNHTVALQGEKNHVLNQLEIWKAVVHRKLGPASSSKSPRLQLLPRTESEEKQYAKFSPEDRLKYDQAEILFKEGHFESEAALLRELEIMSKAPATRLKHVCNYGEPIVEMEGVRVLYGEKTVLGGWGQSIGGEEKEGLYWEVRRGQRWGVFGLNGSGKTTLLSLITSDHPQAYSLPLRLFGRSRLPEAGKPGISLFDLQSRIGHSSPEIHAFFPRSLSIRASIESAWADTFLSKPKLDQNSRLDVISALKFFEADLDLGFSPRVSQEAPNPSVSWADYTLFSSLDVSQQRVVLFLRAVVHKPELIILDEAFSGMPRSLRDKCLHFLEAGETLGESTGSRRVSDFNIWHLSLLQSDEMHEVRHQGLSDSQALIVISHVKEEVPDIVSHWMRLPTMLENDRGLPGCASAGTPSSSFRIGTLKENQTISVNAWDDIWA</sequence>
<dbReference type="PANTHER" id="PTHR43514:SF4">
    <property type="entry name" value="ABC TRANSPORTER I FAMILY MEMBER 10"/>
    <property type="match status" value="1"/>
</dbReference>
<dbReference type="InterPro" id="IPR027417">
    <property type="entry name" value="P-loop_NTPase"/>
</dbReference>
<dbReference type="Proteomes" id="UP000002669">
    <property type="component" value="Unassembled WGS sequence"/>
</dbReference>
<dbReference type="STRING" id="535722.E5R2U1"/>
<dbReference type="InterPro" id="IPR003439">
    <property type="entry name" value="ABC_transporter-like_ATP-bd"/>
</dbReference>
<dbReference type="GO" id="GO:0005739">
    <property type="term" value="C:mitochondrion"/>
    <property type="evidence" value="ECO:0007669"/>
    <property type="project" value="TreeGrafter"/>
</dbReference>
<name>E5R2U1_ARTGP</name>
<dbReference type="PANTHER" id="PTHR43514">
    <property type="entry name" value="ABC TRANSPORTER I FAMILY MEMBER 10"/>
    <property type="match status" value="1"/>
</dbReference>
<dbReference type="RefSeq" id="XP_003176027.1">
    <property type="nucleotide sequence ID" value="XM_003175979.1"/>
</dbReference>
<dbReference type="OMA" id="VRYYMRL"/>
<dbReference type="EMBL" id="DS989822">
    <property type="protein sequence ID" value="EFQ97075.1"/>
    <property type="molecule type" value="Genomic_DNA"/>
</dbReference>
<feature type="domain" description="ABC transporter" evidence="3">
    <location>
        <begin position="407"/>
        <end position="712"/>
    </location>
</feature>
<dbReference type="PROSITE" id="PS50893">
    <property type="entry name" value="ABC_TRANSPORTER_2"/>
    <property type="match status" value="2"/>
</dbReference>
<proteinExistence type="predicted"/>
<dbReference type="eggNOG" id="KOG0927">
    <property type="taxonomic scope" value="Eukaryota"/>
</dbReference>
<dbReference type="SUPFAM" id="SSF52540">
    <property type="entry name" value="P-loop containing nucleoside triphosphate hydrolases"/>
    <property type="match status" value="2"/>
</dbReference>
<dbReference type="AlphaFoldDB" id="E5R2U1"/>
<dbReference type="InParanoid" id="E5R2U1"/>
<dbReference type="OrthoDB" id="10255969at2759"/>
<evidence type="ECO:0000256" key="2">
    <source>
        <dbReference type="ARBA" id="ARBA00022840"/>
    </source>
</evidence>
<evidence type="ECO:0000259" key="3">
    <source>
        <dbReference type="PROSITE" id="PS50893"/>
    </source>
</evidence>
<evidence type="ECO:0000313" key="5">
    <source>
        <dbReference type="Proteomes" id="UP000002669"/>
    </source>
</evidence>
<evidence type="ECO:0000313" key="4">
    <source>
        <dbReference type="EMBL" id="EFQ97075.1"/>
    </source>
</evidence>
<keyword evidence="1" id="KW-0547">Nucleotide-binding</keyword>
<evidence type="ECO:0000256" key="1">
    <source>
        <dbReference type="ARBA" id="ARBA00022741"/>
    </source>
</evidence>